<evidence type="ECO:0000256" key="1">
    <source>
        <dbReference type="PROSITE-ProRule" id="PRU00703"/>
    </source>
</evidence>
<sequence>MYKNSDIFIASFHRIEKYLKSKVYNKKEIGFARAVKMLRKSNPIIRRYSDDLLEFAELRNAIVHNKTDITYAIAEPHDTVIERMKLIEEELFRPRTVAQLFSRKVYCFQQSENVSRILSFIRNKGFTKFPVYDGQRFKGLITQKGIAKWLAMNLEDNRLFSENTILLDILAYEQEGNYRFVAENTSVYEADDIFKANTEKGHRIGALLITKNGSPSEKLTGIITNYDIMKI</sequence>
<keyword evidence="1" id="KW-0129">CBS domain</keyword>
<evidence type="ECO:0000313" key="4">
    <source>
        <dbReference type="Proteomes" id="UP000602050"/>
    </source>
</evidence>
<dbReference type="InterPro" id="IPR046342">
    <property type="entry name" value="CBS_dom_sf"/>
</dbReference>
<feature type="domain" description="CBS" evidence="2">
    <location>
        <begin position="172"/>
        <end position="231"/>
    </location>
</feature>
<gene>
    <name evidence="3" type="ORF">GCM10010978_24230</name>
</gene>
<name>A0A8J2TTU4_9BACI</name>
<evidence type="ECO:0000259" key="2">
    <source>
        <dbReference type="PROSITE" id="PS51371"/>
    </source>
</evidence>
<dbReference type="Pfam" id="PF00571">
    <property type="entry name" value="CBS"/>
    <property type="match status" value="2"/>
</dbReference>
<dbReference type="Proteomes" id="UP000602050">
    <property type="component" value="Unassembled WGS sequence"/>
</dbReference>
<dbReference type="PROSITE" id="PS51371">
    <property type="entry name" value="CBS"/>
    <property type="match status" value="2"/>
</dbReference>
<keyword evidence="4" id="KW-1185">Reference proteome</keyword>
<reference evidence="3" key="2">
    <citation type="submission" date="2020-09" db="EMBL/GenBank/DDBJ databases">
        <authorList>
            <person name="Sun Q."/>
            <person name="Zhou Y."/>
        </authorList>
    </citation>
    <scope>NUCLEOTIDE SEQUENCE</scope>
    <source>
        <strain evidence="3">CGMCC 1.12360</strain>
    </source>
</reference>
<reference evidence="3" key="1">
    <citation type="journal article" date="2014" name="Int. J. Syst. Evol. Microbiol.">
        <title>Complete genome sequence of Corynebacterium casei LMG S-19264T (=DSM 44701T), isolated from a smear-ripened cheese.</title>
        <authorList>
            <consortium name="US DOE Joint Genome Institute (JGI-PGF)"/>
            <person name="Walter F."/>
            <person name="Albersmeier A."/>
            <person name="Kalinowski J."/>
            <person name="Ruckert C."/>
        </authorList>
    </citation>
    <scope>NUCLEOTIDE SEQUENCE</scope>
    <source>
        <strain evidence="3">CGMCC 1.12360</strain>
    </source>
</reference>
<dbReference type="EMBL" id="BMEV01000050">
    <property type="protein sequence ID" value="GFZ82702.1"/>
    <property type="molecule type" value="Genomic_DNA"/>
</dbReference>
<dbReference type="Gene3D" id="3.10.580.10">
    <property type="entry name" value="CBS-domain"/>
    <property type="match status" value="1"/>
</dbReference>
<organism evidence="3 4">
    <name type="scientific">Compostibacillus humi</name>
    <dbReference type="NCBI Taxonomy" id="1245525"/>
    <lineage>
        <taxon>Bacteria</taxon>
        <taxon>Bacillati</taxon>
        <taxon>Bacillota</taxon>
        <taxon>Bacilli</taxon>
        <taxon>Bacillales</taxon>
        <taxon>Bacillaceae</taxon>
        <taxon>Compostibacillus</taxon>
    </lineage>
</organism>
<accession>A0A8J2TTU4</accession>
<dbReference type="AlphaFoldDB" id="A0A8J2TTU4"/>
<comment type="caution">
    <text evidence="3">The sequence shown here is derived from an EMBL/GenBank/DDBJ whole genome shotgun (WGS) entry which is preliminary data.</text>
</comment>
<dbReference type="RefSeq" id="WP_188392676.1">
    <property type="nucleotide sequence ID" value="NZ_BMEV01000050.1"/>
</dbReference>
<dbReference type="SUPFAM" id="SSF54631">
    <property type="entry name" value="CBS-domain pair"/>
    <property type="match status" value="1"/>
</dbReference>
<protein>
    <recommendedName>
        <fullName evidence="2">CBS domain-containing protein</fullName>
    </recommendedName>
</protein>
<proteinExistence type="predicted"/>
<dbReference type="InterPro" id="IPR000644">
    <property type="entry name" value="CBS_dom"/>
</dbReference>
<evidence type="ECO:0000313" key="3">
    <source>
        <dbReference type="EMBL" id="GFZ82702.1"/>
    </source>
</evidence>
<feature type="domain" description="CBS" evidence="2">
    <location>
        <begin position="101"/>
        <end position="157"/>
    </location>
</feature>